<dbReference type="Proteomes" id="UP000663929">
    <property type="component" value="Chromosome"/>
</dbReference>
<keyword evidence="3" id="KW-1185">Reference proteome</keyword>
<dbReference type="SUPFAM" id="SSF53335">
    <property type="entry name" value="S-adenosyl-L-methionine-dependent methyltransferases"/>
    <property type="match status" value="1"/>
</dbReference>
<dbReference type="EMBL" id="CP071793">
    <property type="protein sequence ID" value="QTD49155.1"/>
    <property type="molecule type" value="Genomic_DNA"/>
</dbReference>
<sequence length="205" mass="22328">METSEKPFLKDYWEGLYREADMAIGPPDPVLVEIAADLKPGRAVDLGAGDGANSLWLAECGWQVDAVDFASQALDRATYVADRRGFSMSAHVADLLAYQPDQPADLVLFSFIHLPPEQRRRMLAHASEMLAPGGTMIYIGITEVDMSEHGIAPEVFASMEAVVTDLPADLKPVRTEQKPRTVEYNGTEHPHIGVTVTARKGPAPS</sequence>
<dbReference type="RefSeq" id="WP_237378796.1">
    <property type="nucleotide sequence ID" value="NZ_CP071793.1"/>
</dbReference>
<proteinExistence type="predicted"/>
<dbReference type="CDD" id="cd02440">
    <property type="entry name" value="AdoMet_MTases"/>
    <property type="match status" value="1"/>
</dbReference>
<organism evidence="2 3">
    <name type="scientific">Sulfidibacter corallicola</name>
    <dbReference type="NCBI Taxonomy" id="2818388"/>
    <lineage>
        <taxon>Bacteria</taxon>
        <taxon>Pseudomonadati</taxon>
        <taxon>Acidobacteriota</taxon>
        <taxon>Holophagae</taxon>
        <taxon>Acanthopleuribacterales</taxon>
        <taxon>Acanthopleuribacteraceae</taxon>
        <taxon>Sulfidibacter</taxon>
    </lineage>
</organism>
<dbReference type="KEGG" id="scor:J3U87_26515"/>
<feature type="domain" description="Methyltransferase" evidence="1">
    <location>
        <begin position="44"/>
        <end position="134"/>
    </location>
</feature>
<evidence type="ECO:0000313" key="2">
    <source>
        <dbReference type="EMBL" id="QTD49155.1"/>
    </source>
</evidence>
<dbReference type="Pfam" id="PF13649">
    <property type="entry name" value="Methyltransf_25"/>
    <property type="match status" value="1"/>
</dbReference>
<accession>A0A8A4TRJ8</accession>
<gene>
    <name evidence="2" type="ORF">J3U87_26515</name>
</gene>
<dbReference type="GO" id="GO:0008168">
    <property type="term" value="F:methyltransferase activity"/>
    <property type="evidence" value="ECO:0007669"/>
    <property type="project" value="UniProtKB-KW"/>
</dbReference>
<dbReference type="GO" id="GO:0032259">
    <property type="term" value="P:methylation"/>
    <property type="evidence" value="ECO:0007669"/>
    <property type="project" value="UniProtKB-KW"/>
</dbReference>
<protein>
    <submittedName>
        <fullName evidence="2">Class I SAM-dependent methyltransferase</fullName>
    </submittedName>
</protein>
<keyword evidence="2" id="KW-0808">Transferase</keyword>
<evidence type="ECO:0000259" key="1">
    <source>
        <dbReference type="Pfam" id="PF13649"/>
    </source>
</evidence>
<keyword evidence="2" id="KW-0489">Methyltransferase</keyword>
<reference evidence="2" key="1">
    <citation type="submission" date="2021-03" db="EMBL/GenBank/DDBJ databases">
        <title>Acanthopleuribacteraceae sp. M133.</title>
        <authorList>
            <person name="Wang G."/>
        </authorList>
    </citation>
    <scope>NUCLEOTIDE SEQUENCE</scope>
    <source>
        <strain evidence="2">M133</strain>
    </source>
</reference>
<dbReference type="InterPro" id="IPR029063">
    <property type="entry name" value="SAM-dependent_MTases_sf"/>
</dbReference>
<dbReference type="Gene3D" id="3.40.50.150">
    <property type="entry name" value="Vaccinia Virus protein VP39"/>
    <property type="match status" value="1"/>
</dbReference>
<evidence type="ECO:0000313" key="3">
    <source>
        <dbReference type="Proteomes" id="UP000663929"/>
    </source>
</evidence>
<dbReference type="AlphaFoldDB" id="A0A8A4TRJ8"/>
<name>A0A8A4TRJ8_SULCO</name>
<dbReference type="InterPro" id="IPR041698">
    <property type="entry name" value="Methyltransf_25"/>
</dbReference>